<evidence type="ECO:0000259" key="3">
    <source>
        <dbReference type="PROSITE" id="PS51186"/>
    </source>
</evidence>
<dbReference type="EMBL" id="NCKW01009823">
    <property type="protein sequence ID" value="POM65938.1"/>
    <property type="molecule type" value="Genomic_DNA"/>
</dbReference>
<dbReference type="Pfam" id="PF13673">
    <property type="entry name" value="Acetyltransf_10"/>
    <property type="match status" value="1"/>
</dbReference>
<comment type="caution">
    <text evidence="4">The sequence shown here is derived from an EMBL/GenBank/DDBJ whole genome shotgun (WGS) entry which is preliminary data.</text>
</comment>
<dbReference type="PROSITE" id="PS51186">
    <property type="entry name" value="GNAT"/>
    <property type="match status" value="1"/>
</dbReference>
<dbReference type="InterPro" id="IPR003719">
    <property type="entry name" value="Phenazine_PhzF-like"/>
</dbReference>
<evidence type="ECO:0000313" key="5">
    <source>
        <dbReference type="Proteomes" id="UP000237271"/>
    </source>
</evidence>
<feature type="domain" description="N-acetyltransferase" evidence="3">
    <location>
        <begin position="1"/>
        <end position="156"/>
    </location>
</feature>
<dbReference type="Pfam" id="PF02567">
    <property type="entry name" value="PhzC-PhzF"/>
    <property type="match status" value="1"/>
</dbReference>
<dbReference type="SUPFAM" id="SSF55729">
    <property type="entry name" value="Acyl-CoA N-acyltransferases (Nat)"/>
    <property type="match status" value="1"/>
</dbReference>
<dbReference type="AlphaFoldDB" id="A0A2P4XK71"/>
<accession>A0A2P4XK71</accession>
<keyword evidence="2" id="KW-0413">Isomerase</keyword>
<dbReference type="GO" id="GO:0016853">
    <property type="term" value="F:isomerase activity"/>
    <property type="evidence" value="ECO:0007669"/>
    <property type="project" value="UniProtKB-KW"/>
</dbReference>
<evidence type="ECO:0000313" key="4">
    <source>
        <dbReference type="EMBL" id="POM65938.1"/>
    </source>
</evidence>
<dbReference type="Gene3D" id="3.10.310.10">
    <property type="entry name" value="Diaminopimelate Epimerase, Chain A, domain 1"/>
    <property type="match status" value="2"/>
</dbReference>
<gene>
    <name evidence="4" type="ORF">PHPALM_18276</name>
</gene>
<keyword evidence="5" id="KW-1185">Reference proteome</keyword>
<reference evidence="4 5" key="1">
    <citation type="journal article" date="2017" name="Genome Biol. Evol.">
        <title>Phytophthora megakarya and P. palmivora, closely related causal agents of cacao black pod rot, underwent increases in genome sizes and gene numbers by different mechanisms.</title>
        <authorList>
            <person name="Ali S.S."/>
            <person name="Shao J."/>
            <person name="Lary D.J."/>
            <person name="Kronmiller B."/>
            <person name="Shen D."/>
            <person name="Strem M.D."/>
            <person name="Amoako-Attah I."/>
            <person name="Akrofi A.Y."/>
            <person name="Begoude B.A."/>
            <person name="Ten Hoopen G.M."/>
            <person name="Coulibaly K."/>
            <person name="Kebe B.I."/>
            <person name="Melnick R.L."/>
            <person name="Guiltinan M.J."/>
            <person name="Tyler B.M."/>
            <person name="Meinhardt L.W."/>
            <person name="Bailey B.A."/>
        </authorList>
    </citation>
    <scope>NUCLEOTIDE SEQUENCE [LARGE SCALE GENOMIC DNA]</scope>
    <source>
        <strain evidence="5">sbr112.9</strain>
    </source>
</reference>
<evidence type="ECO:0000256" key="2">
    <source>
        <dbReference type="ARBA" id="ARBA00023235"/>
    </source>
</evidence>
<sequence>MQFRPLQQLDIQRVAALETASLPVNEAINEEVIRSWQNVSSEFFTVACDATGEIVGFIKGTLISSQETIEKISDGSTLCIRSVVVDPTFRRQGIALEMLKHYVERVYSQQPQVSRIILISKCHLVELFIKAGFTVTGVSRSVHRQDNHLRLVYDCEAARQIPFVQVDAFTHEPFQGNPATVILLQPSTFHRKGVLEWMQQVAREKNLGATAFAAPRVRRTDDNVVEYDIKWFSPVVELTLCGHGTLSTAVALLDRSAVLSTQTIRFYNRTNVLVCRYEATVDHGFCVVMDFPCKPLTVLPVSTTPDVIAAALGIPRSGVLDTKLALNDIIVRLDKSVFPTLKPDYGCLAEIETGRFVVTTETSLDHSADFQSRFFAPRIGINEDPVTGSAHCGLESYWSRILGKSKLIGYQSTPDRGGFVEIDLEKSQPGRVLLKCHGVVVAHGVLTLSL</sequence>
<evidence type="ECO:0000256" key="1">
    <source>
        <dbReference type="ARBA" id="ARBA00008270"/>
    </source>
</evidence>
<dbReference type="SUPFAM" id="SSF54506">
    <property type="entry name" value="Diaminopimelate epimerase-like"/>
    <property type="match status" value="1"/>
</dbReference>
<proteinExistence type="inferred from homology"/>
<comment type="similarity">
    <text evidence="1">Belongs to the PhzF family.</text>
</comment>
<dbReference type="CDD" id="cd04301">
    <property type="entry name" value="NAT_SF"/>
    <property type="match status" value="1"/>
</dbReference>
<dbReference type="Proteomes" id="UP000237271">
    <property type="component" value="Unassembled WGS sequence"/>
</dbReference>
<dbReference type="InterPro" id="IPR016181">
    <property type="entry name" value="Acyl_CoA_acyltransferase"/>
</dbReference>
<name>A0A2P4XK71_9STRA</name>
<dbReference type="GO" id="GO:0016747">
    <property type="term" value="F:acyltransferase activity, transferring groups other than amino-acyl groups"/>
    <property type="evidence" value="ECO:0007669"/>
    <property type="project" value="InterPro"/>
</dbReference>
<dbReference type="GO" id="GO:0005737">
    <property type="term" value="C:cytoplasm"/>
    <property type="evidence" value="ECO:0007669"/>
    <property type="project" value="TreeGrafter"/>
</dbReference>
<dbReference type="PANTHER" id="PTHR13774:SF17">
    <property type="entry name" value="PHENAZINE BIOSYNTHESIS-LIKE DOMAIN-CONTAINING PROTEIN"/>
    <property type="match status" value="1"/>
</dbReference>
<dbReference type="InterPro" id="IPR000182">
    <property type="entry name" value="GNAT_dom"/>
</dbReference>
<dbReference type="OrthoDB" id="75169at2759"/>
<dbReference type="Gene3D" id="3.40.630.30">
    <property type="match status" value="1"/>
</dbReference>
<protein>
    <recommendedName>
        <fullName evidence="3">N-acetyltransferase domain-containing protein</fullName>
    </recommendedName>
</protein>
<organism evidence="4 5">
    <name type="scientific">Phytophthora palmivora</name>
    <dbReference type="NCBI Taxonomy" id="4796"/>
    <lineage>
        <taxon>Eukaryota</taxon>
        <taxon>Sar</taxon>
        <taxon>Stramenopiles</taxon>
        <taxon>Oomycota</taxon>
        <taxon>Peronosporomycetes</taxon>
        <taxon>Peronosporales</taxon>
        <taxon>Peronosporaceae</taxon>
        <taxon>Phytophthora</taxon>
    </lineage>
</organism>
<dbReference type="PANTHER" id="PTHR13774">
    <property type="entry name" value="PHENAZINE BIOSYNTHESIS PROTEIN"/>
    <property type="match status" value="1"/>
</dbReference>